<dbReference type="GeneID" id="37617165"/>
<keyword evidence="17" id="KW-0190">Covalent protein-DNA linkage</keyword>
<evidence type="ECO:0000256" key="22">
    <source>
        <dbReference type="ARBA" id="ARBA00049360"/>
    </source>
</evidence>
<keyword evidence="25" id="KW-1185">Reference proteome</keyword>
<feature type="domain" description="CRESS-DNA virus Rep endonuclease" evidence="23">
    <location>
        <begin position="10"/>
        <end position="108"/>
    </location>
</feature>
<evidence type="ECO:0000256" key="15">
    <source>
        <dbReference type="ARBA" id="ARBA00022806"/>
    </source>
</evidence>
<dbReference type="GO" id="GO:0003724">
    <property type="term" value="F:RNA helicase activity"/>
    <property type="evidence" value="ECO:0007669"/>
    <property type="project" value="InterPro"/>
</dbReference>
<dbReference type="GO" id="GO:0016787">
    <property type="term" value="F:hydrolase activity"/>
    <property type="evidence" value="ECO:0007669"/>
    <property type="project" value="UniProtKB-KW"/>
</dbReference>
<evidence type="ECO:0000256" key="3">
    <source>
        <dbReference type="ARBA" id="ARBA00004147"/>
    </source>
</evidence>
<evidence type="ECO:0000256" key="6">
    <source>
        <dbReference type="ARBA" id="ARBA00022562"/>
    </source>
</evidence>
<keyword evidence="19" id="KW-0511">Multifunctional enzyme</keyword>
<proteinExistence type="inferred from homology"/>
<evidence type="ECO:0000313" key="25">
    <source>
        <dbReference type="Proteomes" id="UP000106032"/>
    </source>
</evidence>
<organism evidence="24 25">
    <name type="scientific">Human associated cyclovirus 4</name>
    <dbReference type="NCBI Taxonomy" id="2038722"/>
    <lineage>
        <taxon>Viruses</taxon>
        <taxon>Monodnaviria</taxon>
        <taxon>Shotokuvirae</taxon>
        <taxon>Cressdnaviricota</taxon>
        <taxon>Arfiviricetes</taxon>
        <taxon>Cirlivirales</taxon>
        <taxon>Circoviridae</taxon>
        <taxon>Cyclovirus</taxon>
        <taxon>Cyclovirus bashri</taxon>
    </lineage>
</organism>
<keyword evidence="11" id="KW-0479">Metal-binding</keyword>
<dbReference type="RefSeq" id="YP_009506321.1">
    <property type="nucleotide sequence ID" value="NC_038414.1"/>
</dbReference>
<dbReference type="Pfam" id="PF00910">
    <property type="entry name" value="RNA_helicase"/>
    <property type="match status" value="1"/>
</dbReference>
<dbReference type="Pfam" id="PF02407">
    <property type="entry name" value="Viral_Rep"/>
    <property type="match status" value="1"/>
</dbReference>
<evidence type="ECO:0000256" key="14">
    <source>
        <dbReference type="ARBA" id="ARBA00022801"/>
    </source>
</evidence>
<dbReference type="SUPFAM" id="SSF52540">
    <property type="entry name" value="P-loop containing nucleoside triphosphate hydrolases"/>
    <property type="match status" value="1"/>
</dbReference>
<evidence type="ECO:0000256" key="10">
    <source>
        <dbReference type="ARBA" id="ARBA00022722"/>
    </source>
</evidence>
<evidence type="ECO:0000256" key="18">
    <source>
        <dbReference type="ARBA" id="ARBA00023125"/>
    </source>
</evidence>
<name>D4N3R2_9CIRC</name>
<keyword evidence="18" id="KW-0238">DNA-binding</keyword>
<dbReference type="GO" id="GO:0006260">
    <property type="term" value="P:DNA replication"/>
    <property type="evidence" value="ECO:0007669"/>
    <property type="project" value="UniProtKB-KW"/>
</dbReference>
<evidence type="ECO:0000256" key="9">
    <source>
        <dbReference type="ARBA" id="ARBA00022705"/>
    </source>
</evidence>
<comment type="similarity">
    <text evidence="4">Belongs to the nanoviruses/circoviruses replication-associated protein family.</text>
</comment>
<evidence type="ECO:0000256" key="5">
    <source>
        <dbReference type="ARBA" id="ARBA00014531"/>
    </source>
</evidence>
<dbReference type="GO" id="GO:0003677">
    <property type="term" value="F:DNA binding"/>
    <property type="evidence" value="ECO:0007669"/>
    <property type="project" value="UniProtKB-KW"/>
</dbReference>
<dbReference type="InterPro" id="IPR000605">
    <property type="entry name" value="Helicase_SF3_ssDNA/RNA_vir"/>
</dbReference>
<keyword evidence="10" id="KW-0540">Nuclease</keyword>
<evidence type="ECO:0000256" key="12">
    <source>
        <dbReference type="ARBA" id="ARBA00022741"/>
    </source>
</evidence>
<keyword evidence="9" id="KW-0235">DNA replication</keyword>
<dbReference type="EMBL" id="GQ404857">
    <property type="protein sequence ID" value="ADD62477.1"/>
    <property type="molecule type" value="Genomic_DNA"/>
</dbReference>
<evidence type="ECO:0000256" key="16">
    <source>
        <dbReference type="ARBA" id="ARBA00022840"/>
    </source>
</evidence>
<evidence type="ECO:0000256" key="7">
    <source>
        <dbReference type="ARBA" id="ARBA00022679"/>
    </source>
</evidence>
<dbReference type="OrthoDB" id="6978at10239"/>
<protein>
    <recommendedName>
        <fullName evidence="5">Replication-associated protein</fullName>
    </recommendedName>
    <alternativeName>
        <fullName evidence="20">ATP-dependent helicase Rep</fullName>
    </alternativeName>
    <alternativeName>
        <fullName evidence="21">RepP</fullName>
    </alternativeName>
</protein>
<evidence type="ECO:0000256" key="21">
    <source>
        <dbReference type="ARBA" id="ARBA00032243"/>
    </source>
</evidence>
<dbReference type="SMR" id="D4N3R2"/>
<evidence type="ECO:0000256" key="2">
    <source>
        <dbReference type="ARBA" id="ARBA00001946"/>
    </source>
</evidence>
<gene>
    <name evidence="24" type="primary">rep</name>
</gene>
<keyword evidence="8" id="KW-0548">Nucleotidyltransferase</keyword>
<comment type="cofactor">
    <cofactor evidence="2">
        <name>Mg(2+)</name>
        <dbReference type="ChEBI" id="CHEBI:18420"/>
    </cofactor>
</comment>
<dbReference type="InterPro" id="IPR027417">
    <property type="entry name" value="P-loop_NTPase"/>
</dbReference>
<dbReference type="GO" id="GO:0046872">
    <property type="term" value="F:metal ion binding"/>
    <property type="evidence" value="ECO:0007669"/>
    <property type="project" value="UniProtKB-KW"/>
</dbReference>
<evidence type="ECO:0000256" key="19">
    <source>
        <dbReference type="ARBA" id="ARBA00023268"/>
    </source>
</evidence>
<dbReference type="KEGG" id="vg:37617165"/>
<dbReference type="PROSITE" id="PS52020">
    <property type="entry name" value="CRESS_DNA_REP"/>
    <property type="match status" value="1"/>
</dbReference>
<comment type="cofactor">
    <cofactor evidence="1">
        <name>Mn(2+)</name>
        <dbReference type="ChEBI" id="CHEBI:29035"/>
    </cofactor>
</comment>
<keyword evidence="7" id="KW-0808">Transferase</keyword>
<comment type="subcellular location">
    <subcellularLocation>
        <location evidence="3">Host nucleus</location>
    </subcellularLocation>
</comment>
<dbReference type="GO" id="GO:0003723">
    <property type="term" value="F:RNA binding"/>
    <property type="evidence" value="ECO:0007669"/>
    <property type="project" value="InterPro"/>
</dbReference>
<dbReference type="InterPro" id="IPR049912">
    <property type="entry name" value="CRESS_DNA_REP"/>
</dbReference>
<accession>D4N3R2</accession>
<dbReference type="GO" id="GO:0016779">
    <property type="term" value="F:nucleotidyltransferase activity"/>
    <property type="evidence" value="ECO:0007669"/>
    <property type="project" value="UniProtKB-KW"/>
</dbReference>
<keyword evidence="6" id="KW-1048">Host nucleus</keyword>
<comment type="catalytic activity">
    <reaction evidence="22">
        <text>ATP + H2O = ADP + phosphate + H(+)</text>
        <dbReference type="Rhea" id="RHEA:13065"/>
        <dbReference type="ChEBI" id="CHEBI:15377"/>
        <dbReference type="ChEBI" id="CHEBI:15378"/>
        <dbReference type="ChEBI" id="CHEBI:30616"/>
        <dbReference type="ChEBI" id="CHEBI:43474"/>
        <dbReference type="ChEBI" id="CHEBI:456216"/>
    </reaction>
</comment>
<evidence type="ECO:0000256" key="17">
    <source>
        <dbReference type="ARBA" id="ARBA00023124"/>
    </source>
</evidence>
<evidence type="ECO:0000256" key="20">
    <source>
        <dbReference type="ARBA" id="ARBA00030754"/>
    </source>
</evidence>
<reference evidence="24 25" key="1">
    <citation type="journal article" date="2010" name="J. Virol.">
        <title>Multiple diverse circoviruses infect farm animals and are commonly found in human and chimpanzee feces.</title>
        <authorList>
            <person name="Li L."/>
            <person name="Kapoor A."/>
            <person name="Slikas B."/>
            <person name="Bamidele O.S."/>
            <person name="Wang C."/>
            <person name="Shaukat S."/>
            <person name="Masroor M.A."/>
            <person name="Wilson M.L."/>
            <person name="Ndjango J.B."/>
            <person name="Peeters M."/>
            <person name="Gross-Camp N.D."/>
            <person name="Muller M.N."/>
            <person name="Hahn B.H."/>
            <person name="Wolfe N.D."/>
            <person name="Triki H."/>
            <person name="Bartkus J."/>
            <person name="Zaidi S.Z."/>
            <person name="Delwart E."/>
        </authorList>
    </citation>
    <scope>NUCLEOTIDE SEQUENCE [LARGE SCALE GENOMIC DNA]</scope>
    <source>
        <strain evidence="24">TN25</strain>
    </source>
</reference>
<dbReference type="Gene3D" id="3.40.1310.20">
    <property type="match status" value="1"/>
</dbReference>
<dbReference type="Proteomes" id="UP000106032">
    <property type="component" value="Segment"/>
</dbReference>
<evidence type="ECO:0000256" key="8">
    <source>
        <dbReference type="ARBA" id="ARBA00022695"/>
    </source>
</evidence>
<keyword evidence="15" id="KW-0347">Helicase</keyword>
<dbReference type="GO" id="GO:0004519">
    <property type="term" value="F:endonuclease activity"/>
    <property type="evidence" value="ECO:0007669"/>
    <property type="project" value="UniProtKB-KW"/>
</dbReference>
<evidence type="ECO:0000256" key="13">
    <source>
        <dbReference type="ARBA" id="ARBA00022759"/>
    </source>
</evidence>
<evidence type="ECO:0000256" key="11">
    <source>
        <dbReference type="ARBA" id="ARBA00022723"/>
    </source>
</evidence>
<evidence type="ECO:0000259" key="23">
    <source>
        <dbReference type="PROSITE" id="PS52020"/>
    </source>
</evidence>
<keyword evidence="14" id="KW-0378">Hydrolase</keyword>
<keyword evidence="13" id="KW-0255">Endonuclease</keyword>
<keyword evidence="12" id="KW-0547">Nucleotide-binding</keyword>
<keyword evidence="16" id="KW-0067">ATP-binding</keyword>
<evidence type="ECO:0000313" key="24">
    <source>
        <dbReference type="EMBL" id="ADD62477.1"/>
    </source>
</evidence>
<evidence type="ECO:0000256" key="4">
    <source>
        <dbReference type="ARBA" id="ARBA00008545"/>
    </source>
</evidence>
<dbReference type="GO" id="GO:0005524">
    <property type="term" value="F:ATP binding"/>
    <property type="evidence" value="ECO:0007669"/>
    <property type="project" value="UniProtKB-KW"/>
</dbReference>
<evidence type="ECO:0000256" key="1">
    <source>
        <dbReference type="ARBA" id="ARBA00001936"/>
    </source>
</evidence>
<dbReference type="GO" id="GO:0042025">
    <property type="term" value="C:host cell nucleus"/>
    <property type="evidence" value="ECO:0007669"/>
    <property type="project" value="UniProtKB-SubCell"/>
</dbReference>
<sequence length="286" mass="33302">MAVSSRKQTNSTLRRFCWTLNNYTEEDVTTLQKDLAELCKFAIFGRETCPNTGTKHLQGFCNLQRPKRFSSIRKLFKERAHIEKAKGSDFDNKAYCSKSGEVWMHGEPSSQGARNDLQEVVSVIEGGERNIKAVALQFPTTYIKYFKGIEQYIRICHSSAERDFATQVSFFWGPTGSGKSRRAYEEAKATGEPIYYKPRGEWWDGYCGHANVIIDDFYGWLKYDELLKICDRYPYRVPVKGGYENFVTKRIWITSEKPLEQIYRFIGYDCSSIRRRLNTELYIGYE</sequence>